<evidence type="ECO:0000256" key="8">
    <source>
        <dbReference type="ARBA" id="ARBA00023235"/>
    </source>
</evidence>
<keyword evidence="3" id="KW-0547">Nucleotide-binding</keyword>
<dbReference type="PROSITE" id="PS51194">
    <property type="entry name" value="HELICASE_CTER"/>
    <property type="match status" value="1"/>
</dbReference>
<dbReference type="RefSeq" id="WP_273617589.1">
    <property type="nucleotide sequence ID" value="NZ_CP117417.1"/>
</dbReference>
<name>A0ABY7TVC5_9SPHN</name>
<evidence type="ECO:0000256" key="6">
    <source>
        <dbReference type="ARBA" id="ARBA00022840"/>
    </source>
</evidence>
<keyword evidence="6" id="KW-0067">ATP-binding</keyword>
<dbReference type="GO" id="GO:0004386">
    <property type="term" value="F:helicase activity"/>
    <property type="evidence" value="ECO:0007669"/>
    <property type="project" value="UniProtKB-KW"/>
</dbReference>
<dbReference type="InterPro" id="IPR014001">
    <property type="entry name" value="Helicase_ATP-bd"/>
</dbReference>
<evidence type="ECO:0000259" key="14">
    <source>
        <dbReference type="PROSITE" id="PS51194"/>
    </source>
</evidence>
<evidence type="ECO:0000313" key="15">
    <source>
        <dbReference type="EMBL" id="WCT77207.1"/>
    </source>
</evidence>
<comment type="similarity">
    <text evidence="1">Belongs to the helicase family. RecQ subfamily.</text>
</comment>
<dbReference type="SUPFAM" id="SSF52540">
    <property type="entry name" value="P-loop containing nucleoside triphosphate hydrolases"/>
    <property type="match status" value="1"/>
</dbReference>
<dbReference type="PANTHER" id="PTHR13710">
    <property type="entry name" value="DNA HELICASE RECQ FAMILY MEMBER"/>
    <property type="match status" value="1"/>
</dbReference>
<proteinExistence type="inferred from homology"/>
<evidence type="ECO:0000313" key="16">
    <source>
        <dbReference type="Proteomes" id="UP001218231"/>
    </source>
</evidence>
<feature type="domain" description="Helicase ATP-binding" evidence="13">
    <location>
        <begin position="25"/>
        <end position="190"/>
    </location>
</feature>
<comment type="catalytic activity">
    <reaction evidence="9">
        <text>Couples ATP hydrolysis with the unwinding of duplex DNA by translocating in the 3'-5' direction.</text>
        <dbReference type="EC" id="5.6.2.4"/>
    </reaction>
</comment>
<sequence>MDELTAALREHFGHDDFRPAQRAIIERVMAGGHTLAVMPTGGGKSLTYQLPALLLPGTAIIISPLIALMQDQMRAARAHGLRAATLTSADEDQARTIDLLRRGALDLLYVAPERAAREDFAALLADIPIALFAVDEAHCVSEWGHDFRPDYRGLLPLLDAHPAPRLCLTATADAHTAKDITGHFEIPDEGRIIGGYDRPNIHYAALRRGDTLAQLRKVLADNPGPGIIYARTRAEVDRIADALSGGGRRVLPYHAGMRAEQRRAHQQRFFDSPSAVMVATIAFGMGVDKPDVRFIVHLSPPLSVEAYYQETGRAGRDGAPALALLLWSAKDLKGGLHRAIAGGNERGQEARWRAMERFIRTWGCRRAVLLRHFGGVPPRTCGNCQGCARWPVRMIRAVGRILTRAR</sequence>
<dbReference type="SMART" id="SM00487">
    <property type="entry name" value="DEXDc"/>
    <property type="match status" value="1"/>
</dbReference>
<evidence type="ECO:0000256" key="3">
    <source>
        <dbReference type="ARBA" id="ARBA00022741"/>
    </source>
</evidence>
<evidence type="ECO:0000256" key="5">
    <source>
        <dbReference type="ARBA" id="ARBA00022806"/>
    </source>
</evidence>
<dbReference type="InterPro" id="IPR004589">
    <property type="entry name" value="DNA_helicase_ATP-dep_RecQ"/>
</dbReference>
<dbReference type="Gene3D" id="3.40.50.300">
    <property type="entry name" value="P-loop containing nucleotide triphosphate hydrolases"/>
    <property type="match status" value="2"/>
</dbReference>
<feature type="domain" description="Helicase C-terminal" evidence="14">
    <location>
        <begin position="211"/>
        <end position="363"/>
    </location>
</feature>
<dbReference type="SMART" id="SM00490">
    <property type="entry name" value="HELICc"/>
    <property type="match status" value="1"/>
</dbReference>
<organism evidence="15 16">
    <name type="scientific">Novosphingobium humi</name>
    <dbReference type="NCBI Taxonomy" id="2282397"/>
    <lineage>
        <taxon>Bacteria</taxon>
        <taxon>Pseudomonadati</taxon>
        <taxon>Pseudomonadota</taxon>
        <taxon>Alphaproteobacteria</taxon>
        <taxon>Sphingomonadales</taxon>
        <taxon>Sphingomonadaceae</taxon>
        <taxon>Novosphingobium</taxon>
    </lineage>
</organism>
<protein>
    <recommendedName>
        <fullName evidence="11">ATP-dependent DNA helicase RecQ</fullName>
        <ecNumber evidence="10">5.6.2.4</ecNumber>
    </recommendedName>
    <alternativeName>
        <fullName evidence="12">DNA 3'-5' helicase RecQ</fullName>
    </alternativeName>
</protein>
<dbReference type="Pfam" id="PF00270">
    <property type="entry name" value="DEAD"/>
    <property type="match status" value="1"/>
</dbReference>
<dbReference type="PROSITE" id="PS51192">
    <property type="entry name" value="HELICASE_ATP_BIND_1"/>
    <property type="match status" value="1"/>
</dbReference>
<evidence type="ECO:0000256" key="2">
    <source>
        <dbReference type="ARBA" id="ARBA00022723"/>
    </source>
</evidence>
<dbReference type="Pfam" id="PF00271">
    <property type="entry name" value="Helicase_C"/>
    <property type="match status" value="1"/>
</dbReference>
<keyword evidence="7" id="KW-0238">DNA-binding</keyword>
<dbReference type="EMBL" id="CP117417">
    <property type="protein sequence ID" value="WCT77207.1"/>
    <property type="molecule type" value="Genomic_DNA"/>
</dbReference>
<evidence type="ECO:0000256" key="10">
    <source>
        <dbReference type="ARBA" id="ARBA00034808"/>
    </source>
</evidence>
<dbReference type="InterPro" id="IPR001650">
    <property type="entry name" value="Helicase_C-like"/>
</dbReference>
<keyword evidence="5 15" id="KW-0347">Helicase</keyword>
<dbReference type="InterPro" id="IPR032284">
    <property type="entry name" value="RecQ_Zn-bd"/>
</dbReference>
<evidence type="ECO:0000256" key="7">
    <source>
        <dbReference type="ARBA" id="ARBA00023125"/>
    </source>
</evidence>
<evidence type="ECO:0000256" key="12">
    <source>
        <dbReference type="ARBA" id="ARBA00044550"/>
    </source>
</evidence>
<dbReference type="CDD" id="cd17920">
    <property type="entry name" value="DEXHc_RecQ"/>
    <property type="match status" value="1"/>
</dbReference>
<dbReference type="EC" id="5.6.2.4" evidence="10"/>
<dbReference type="Pfam" id="PF16124">
    <property type="entry name" value="RecQ_Zn_bind"/>
    <property type="match status" value="1"/>
</dbReference>
<dbReference type="NCBIfam" id="TIGR00614">
    <property type="entry name" value="recQ_fam"/>
    <property type="match status" value="1"/>
</dbReference>
<keyword evidence="16" id="KW-1185">Reference proteome</keyword>
<evidence type="ECO:0000256" key="11">
    <source>
        <dbReference type="ARBA" id="ARBA00044535"/>
    </source>
</evidence>
<keyword evidence="8" id="KW-0413">Isomerase</keyword>
<evidence type="ECO:0000256" key="1">
    <source>
        <dbReference type="ARBA" id="ARBA00005446"/>
    </source>
</evidence>
<keyword evidence="4" id="KW-0378">Hydrolase</keyword>
<accession>A0ABY7TVC5</accession>
<dbReference type="Proteomes" id="UP001218231">
    <property type="component" value="Chromosome"/>
</dbReference>
<keyword evidence="2" id="KW-0479">Metal-binding</keyword>
<evidence type="ECO:0000256" key="4">
    <source>
        <dbReference type="ARBA" id="ARBA00022801"/>
    </source>
</evidence>
<gene>
    <name evidence="15" type="ORF">PQ457_15010</name>
</gene>
<evidence type="ECO:0000259" key="13">
    <source>
        <dbReference type="PROSITE" id="PS51192"/>
    </source>
</evidence>
<reference evidence="15 16" key="1">
    <citation type="submission" date="2023-02" db="EMBL/GenBank/DDBJ databases">
        <title>Genome sequence of Novosphingobium humi KACC 19094.</title>
        <authorList>
            <person name="Kim S."/>
            <person name="Heo J."/>
            <person name="Kwon S.-W."/>
        </authorList>
    </citation>
    <scope>NUCLEOTIDE SEQUENCE [LARGE SCALE GENOMIC DNA]</scope>
    <source>
        <strain evidence="15 16">KACC 19094</strain>
    </source>
</reference>
<dbReference type="InterPro" id="IPR011545">
    <property type="entry name" value="DEAD/DEAH_box_helicase_dom"/>
</dbReference>
<dbReference type="InterPro" id="IPR027417">
    <property type="entry name" value="P-loop_NTPase"/>
</dbReference>
<evidence type="ECO:0000256" key="9">
    <source>
        <dbReference type="ARBA" id="ARBA00034617"/>
    </source>
</evidence>
<dbReference type="PANTHER" id="PTHR13710:SF105">
    <property type="entry name" value="ATP-DEPENDENT DNA HELICASE Q1"/>
    <property type="match status" value="1"/>
</dbReference>